<dbReference type="EMBL" id="CACRXK020021939">
    <property type="protein sequence ID" value="CAB4036353.1"/>
    <property type="molecule type" value="Genomic_DNA"/>
</dbReference>
<keyword evidence="2" id="KW-1185">Reference proteome</keyword>
<dbReference type="Proteomes" id="UP001152795">
    <property type="component" value="Unassembled WGS sequence"/>
</dbReference>
<evidence type="ECO:0000313" key="1">
    <source>
        <dbReference type="EMBL" id="CAB4036353.1"/>
    </source>
</evidence>
<proteinExistence type="predicted"/>
<protein>
    <submittedName>
        <fullName evidence="1">Uncharacterized protein</fullName>
    </submittedName>
</protein>
<gene>
    <name evidence="1" type="ORF">PACLA_8A077722</name>
</gene>
<accession>A0A6S7LCZ4</accession>
<organism evidence="1 2">
    <name type="scientific">Paramuricea clavata</name>
    <name type="common">Red gorgonian</name>
    <name type="synonym">Violescent sea-whip</name>
    <dbReference type="NCBI Taxonomy" id="317549"/>
    <lineage>
        <taxon>Eukaryota</taxon>
        <taxon>Metazoa</taxon>
        <taxon>Cnidaria</taxon>
        <taxon>Anthozoa</taxon>
        <taxon>Octocorallia</taxon>
        <taxon>Malacalcyonacea</taxon>
        <taxon>Plexauridae</taxon>
        <taxon>Paramuricea</taxon>
    </lineage>
</organism>
<dbReference type="InterPro" id="IPR032710">
    <property type="entry name" value="NTF2-like_dom_sf"/>
</dbReference>
<reference evidence="1" key="1">
    <citation type="submission" date="2020-04" db="EMBL/GenBank/DDBJ databases">
        <authorList>
            <person name="Alioto T."/>
            <person name="Alioto T."/>
            <person name="Gomez Garrido J."/>
        </authorList>
    </citation>
    <scope>NUCLEOTIDE SEQUENCE</scope>
    <source>
        <strain evidence="1">A484AB</strain>
    </source>
</reference>
<comment type="caution">
    <text evidence="1">The sequence shown here is derived from an EMBL/GenBank/DDBJ whole genome shotgun (WGS) entry which is preliminary data.</text>
</comment>
<dbReference type="Gene3D" id="3.10.450.50">
    <property type="match status" value="1"/>
</dbReference>
<evidence type="ECO:0000313" key="2">
    <source>
        <dbReference type="Proteomes" id="UP001152795"/>
    </source>
</evidence>
<name>A0A6S7LCZ4_PARCT</name>
<dbReference type="AlphaFoldDB" id="A0A6S7LCZ4"/>
<sequence length="125" mass="14061">MASQQKHMVLEAVQAASQRWKTSFNTGNSAGCAAEYEKDASMNAQPFGVYNGRDEVQGFWQKLMDDGFRDVDYIDPKIEVIDDRSAVLSSKWKMNKAQGVIHKELWVIQADGSAKLREDNFEALA</sequence>
<dbReference type="OrthoDB" id="170888at2759"/>
<dbReference type="SUPFAM" id="SSF54427">
    <property type="entry name" value="NTF2-like"/>
    <property type="match status" value="1"/>
</dbReference>